<dbReference type="RefSeq" id="XP_020991958.1">
    <property type="nucleotide sequence ID" value="XM_021136299.1"/>
</dbReference>
<evidence type="ECO:0000259" key="1">
    <source>
        <dbReference type="Pfam" id="PF03732"/>
    </source>
</evidence>
<proteinExistence type="predicted"/>
<gene>
    <name evidence="3" type="primary">LOC110278128</name>
</gene>
<dbReference type="PANTHER" id="PTHR34482">
    <property type="entry name" value="DNA DAMAGE-INDUCIBLE PROTEIN 1-LIKE"/>
    <property type="match status" value="1"/>
</dbReference>
<evidence type="ECO:0000313" key="3">
    <source>
        <dbReference type="RefSeq" id="XP_020991958.1"/>
    </source>
</evidence>
<dbReference type="GeneID" id="110278128"/>
<organism evidence="2 3">
    <name type="scientific">Arachis duranensis</name>
    <name type="common">Wild peanut</name>
    <dbReference type="NCBI Taxonomy" id="130453"/>
    <lineage>
        <taxon>Eukaryota</taxon>
        <taxon>Viridiplantae</taxon>
        <taxon>Streptophyta</taxon>
        <taxon>Embryophyta</taxon>
        <taxon>Tracheophyta</taxon>
        <taxon>Spermatophyta</taxon>
        <taxon>Magnoliopsida</taxon>
        <taxon>eudicotyledons</taxon>
        <taxon>Gunneridae</taxon>
        <taxon>Pentapetalae</taxon>
        <taxon>rosids</taxon>
        <taxon>fabids</taxon>
        <taxon>Fabales</taxon>
        <taxon>Fabaceae</taxon>
        <taxon>Papilionoideae</taxon>
        <taxon>50 kb inversion clade</taxon>
        <taxon>dalbergioids sensu lato</taxon>
        <taxon>Dalbergieae</taxon>
        <taxon>Pterocarpus clade</taxon>
        <taxon>Arachis</taxon>
    </lineage>
</organism>
<feature type="domain" description="Retrotransposon gag" evidence="1">
    <location>
        <begin position="14"/>
        <end position="92"/>
    </location>
</feature>
<name>A0A6P5N9W8_ARADU</name>
<protein>
    <submittedName>
        <fullName evidence="3">Uncharacterized protein LOC110278128</fullName>
    </submittedName>
</protein>
<evidence type="ECO:0000313" key="2">
    <source>
        <dbReference type="Proteomes" id="UP000515211"/>
    </source>
</evidence>
<accession>A0A6P5N9W8</accession>
<dbReference type="Pfam" id="PF03732">
    <property type="entry name" value="Retrotrans_gag"/>
    <property type="match status" value="1"/>
</dbReference>
<reference evidence="2" key="1">
    <citation type="journal article" date="2016" name="Nat. Genet.">
        <title>The genome sequences of Arachis duranensis and Arachis ipaensis, the diploid ancestors of cultivated peanut.</title>
        <authorList>
            <person name="Bertioli D.J."/>
            <person name="Cannon S.B."/>
            <person name="Froenicke L."/>
            <person name="Huang G."/>
            <person name="Farmer A.D."/>
            <person name="Cannon E.K."/>
            <person name="Liu X."/>
            <person name="Gao D."/>
            <person name="Clevenger J."/>
            <person name="Dash S."/>
            <person name="Ren L."/>
            <person name="Moretzsohn M.C."/>
            <person name="Shirasawa K."/>
            <person name="Huang W."/>
            <person name="Vidigal B."/>
            <person name="Abernathy B."/>
            <person name="Chu Y."/>
            <person name="Niederhuth C.E."/>
            <person name="Umale P."/>
            <person name="Araujo A.C."/>
            <person name="Kozik A."/>
            <person name="Kim K.D."/>
            <person name="Burow M.D."/>
            <person name="Varshney R.K."/>
            <person name="Wang X."/>
            <person name="Zhang X."/>
            <person name="Barkley N."/>
            <person name="Guimaraes P.M."/>
            <person name="Isobe S."/>
            <person name="Guo B."/>
            <person name="Liao B."/>
            <person name="Stalker H.T."/>
            <person name="Schmitz R.J."/>
            <person name="Scheffler B.E."/>
            <person name="Leal-Bertioli S.C."/>
            <person name="Xun X."/>
            <person name="Jackson S.A."/>
            <person name="Michelmore R."/>
            <person name="Ozias-Akins P."/>
        </authorList>
    </citation>
    <scope>NUCLEOTIDE SEQUENCE [LARGE SCALE GENOMIC DNA]</scope>
    <source>
        <strain evidence="2">cv. V14167</strain>
    </source>
</reference>
<dbReference type="Proteomes" id="UP000515211">
    <property type="component" value="Chromosome 2"/>
</dbReference>
<keyword evidence="2" id="KW-1185">Reference proteome</keyword>
<dbReference type="InterPro" id="IPR005162">
    <property type="entry name" value="Retrotrans_gag_dom"/>
</dbReference>
<dbReference type="AlphaFoldDB" id="A0A6P5N9W8"/>
<dbReference type="PANTHER" id="PTHR34482:SF36">
    <property type="entry name" value="RETROTRANSPOSON GAG DOMAIN-CONTAINING PROTEIN"/>
    <property type="match status" value="1"/>
</dbReference>
<reference evidence="3" key="2">
    <citation type="submission" date="2025-08" db="UniProtKB">
        <authorList>
            <consortium name="RefSeq"/>
        </authorList>
    </citation>
    <scope>IDENTIFICATION</scope>
    <source>
        <tissue evidence="3">Whole plant</tissue>
    </source>
</reference>
<dbReference type="KEGG" id="adu:110278128"/>
<sequence>MRAQQVPEGQRVEFAAYMLRNDAQHWWQGILQLLGREAIDISWEKFSVEFYKKYFPECFRTAKELELLQLKQGNMTVSEYIRKFEELCRFSNICQGAPAAYEKWKCIKFEGGLREELLAHVGPMEIQNFVELVNKS</sequence>